<dbReference type="Pfam" id="PF02148">
    <property type="entry name" value="zf-UBP"/>
    <property type="match status" value="1"/>
</dbReference>
<proteinExistence type="predicted"/>
<feature type="domain" description="UBP-type" evidence="4">
    <location>
        <begin position="229"/>
        <end position="339"/>
    </location>
</feature>
<dbReference type="PANTHER" id="PTHR24007">
    <property type="entry name" value="BRCA1-ASSOCIATED PROTEIN"/>
    <property type="match status" value="1"/>
</dbReference>
<accession>A0A1E1J9D9</accession>
<feature type="compositionally biased region" description="Polar residues" evidence="3">
    <location>
        <begin position="579"/>
        <end position="596"/>
    </location>
</feature>
<organism evidence="5">
    <name type="scientific">Leishmania guyanensis</name>
    <dbReference type="NCBI Taxonomy" id="5670"/>
    <lineage>
        <taxon>Eukaryota</taxon>
        <taxon>Discoba</taxon>
        <taxon>Euglenozoa</taxon>
        <taxon>Kinetoplastea</taxon>
        <taxon>Metakinetoplastina</taxon>
        <taxon>Trypanosomatida</taxon>
        <taxon>Trypanosomatidae</taxon>
        <taxon>Leishmaniinae</taxon>
        <taxon>Leishmania</taxon>
        <taxon>Leishmania guyanensis species complex</taxon>
    </lineage>
</organism>
<dbReference type="SUPFAM" id="SSF57850">
    <property type="entry name" value="RING/U-box"/>
    <property type="match status" value="1"/>
</dbReference>
<sequence length="596" mass="64612">MLRYEVIEQRGTQTVTLHTGTKSIVTNFVCGQVRLLRKKVFKGSFFTPVVSTNYALLVFPNSCTPSGRQATALPFSLDAPSRGSDGLNPSVSALTSEAQACISEFLTLMDHIPFCVAYAAACSFSGCAIVVLACLNMQDVLSVLQVCADMAAQGNGLRTSSMYVKGFPCLEGVPTTVDAQVLASYYYIPTCPLCGDRLECTVSGYDSQTSMCACARSSSASQCTCFLGSSCHLCRRFADSLEHVQQQQRQQKLAASAAIKCEACAKAGDPWICLICGYVGCSRYQAMHAKDHCVAQQHFFSMNLLTQQIWDYDGDSFVHRVVILLDSDTGTSTWMQFPGRNEPILHDTATGESAAVGTAVSDTPETWKAEKKSISAKYDKKLTSSHAQYAMVIKSELDAKRALYESQLAQEAGDGDVDEDDLEKTELGNGAASASAEDVERGEYMELTNAFEPLNSVLMDVGEKRRKMTALLYAVKNLEHEQNTRDEETRRLEQQLESSKKALRSVIQQNVAMDLRLSSSIRELKEALQDIALNSDTQRRLAAQLGDQGVARVVLCGGSGSTVNAQSSAPPVGRGLSEKISSNNTKDVSGQGKNNA</sequence>
<dbReference type="FunFam" id="3.30.40.10:FF:000555">
    <property type="entry name" value="Zinc finger (Ubiquitin-hydrolase) domain-containing protein"/>
    <property type="match status" value="1"/>
</dbReference>
<dbReference type="InterPro" id="IPR001607">
    <property type="entry name" value="Znf_UBP"/>
</dbReference>
<keyword evidence="1" id="KW-0862">Zinc</keyword>
<feature type="region of interest" description="Disordered" evidence="3">
    <location>
        <begin position="410"/>
        <end position="438"/>
    </location>
</feature>
<protein>
    <recommendedName>
        <fullName evidence="4">UBP-type domain-containing protein</fullName>
    </recommendedName>
</protein>
<evidence type="ECO:0000256" key="1">
    <source>
        <dbReference type="PROSITE-ProRule" id="PRU00502"/>
    </source>
</evidence>
<dbReference type="GO" id="GO:0005737">
    <property type="term" value="C:cytoplasm"/>
    <property type="evidence" value="ECO:0007669"/>
    <property type="project" value="TreeGrafter"/>
</dbReference>
<evidence type="ECO:0000256" key="3">
    <source>
        <dbReference type="SAM" id="MobiDB-lite"/>
    </source>
</evidence>
<keyword evidence="1" id="KW-0479">Metal-binding</keyword>
<keyword evidence="2" id="KW-0175">Coiled coil</keyword>
<dbReference type="GO" id="GO:0008270">
    <property type="term" value="F:zinc ion binding"/>
    <property type="evidence" value="ECO:0007669"/>
    <property type="project" value="UniProtKB-KW"/>
</dbReference>
<dbReference type="AlphaFoldDB" id="A0A1E1J9D9"/>
<dbReference type="SMART" id="SM00290">
    <property type="entry name" value="ZnF_UBP"/>
    <property type="match status" value="1"/>
</dbReference>
<name>A0A1E1J9D9_LEIGU</name>
<keyword evidence="1" id="KW-0863">Zinc-finger</keyword>
<dbReference type="InterPro" id="IPR013083">
    <property type="entry name" value="Znf_RING/FYVE/PHD"/>
</dbReference>
<dbReference type="Gene3D" id="3.30.40.10">
    <property type="entry name" value="Zinc/RING finger domain, C3HC4 (zinc finger)"/>
    <property type="match status" value="1"/>
</dbReference>
<dbReference type="GO" id="GO:0007265">
    <property type="term" value="P:Ras protein signal transduction"/>
    <property type="evidence" value="ECO:0007669"/>
    <property type="project" value="TreeGrafter"/>
</dbReference>
<dbReference type="GO" id="GO:0016567">
    <property type="term" value="P:protein ubiquitination"/>
    <property type="evidence" value="ECO:0007669"/>
    <property type="project" value="TreeGrafter"/>
</dbReference>
<feature type="coiled-coil region" evidence="2">
    <location>
        <begin position="475"/>
        <end position="509"/>
    </location>
</feature>
<dbReference type="EMBL" id="CALQ01001976">
    <property type="protein sequence ID" value="CCM20237.1"/>
    <property type="molecule type" value="Genomic_DNA"/>
</dbReference>
<dbReference type="PROSITE" id="PS50271">
    <property type="entry name" value="ZF_UBP"/>
    <property type="match status" value="1"/>
</dbReference>
<feature type="region of interest" description="Disordered" evidence="3">
    <location>
        <begin position="560"/>
        <end position="596"/>
    </location>
</feature>
<evidence type="ECO:0000259" key="4">
    <source>
        <dbReference type="PROSITE" id="PS50271"/>
    </source>
</evidence>
<reference evidence="5" key="1">
    <citation type="submission" date="2012-08" db="EMBL/GenBank/DDBJ databases">
        <title>Comparative genomics of metastatic and non-metastatic Leishmania guyanensis provides insights into polygenic factors involved in Leishmania RNA virus infection.</title>
        <authorList>
            <person name="Smith D."/>
            <person name="Hertz-Fowler C."/>
            <person name="Martin R."/>
            <person name="Dickens N."/>
            <person name="Fasel N."/>
            <person name="Falquet L."/>
            <person name="Beverley S."/>
            <person name="Zangger H."/>
            <person name="Calderon-Copete S."/>
            <person name="Mottram J."/>
            <person name="Xenarios I."/>
        </authorList>
    </citation>
    <scope>NUCLEOTIDE SEQUENCE</scope>
    <source>
        <strain evidence="5">MHOM/BR/75/M4147/SSU:IR2SAT-LUC</strain>
    </source>
</reference>
<evidence type="ECO:0000313" key="5">
    <source>
        <dbReference type="EMBL" id="CCM20237.1"/>
    </source>
</evidence>
<dbReference type="GO" id="GO:0061630">
    <property type="term" value="F:ubiquitin protein ligase activity"/>
    <property type="evidence" value="ECO:0007669"/>
    <property type="project" value="TreeGrafter"/>
</dbReference>
<feature type="compositionally biased region" description="Acidic residues" evidence="3">
    <location>
        <begin position="413"/>
        <end position="423"/>
    </location>
</feature>
<dbReference type="PANTHER" id="PTHR24007:SF7">
    <property type="entry name" value="BRCA1-ASSOCIATED PROTEIN"/>
    <property type="match status" value="1"/>
</dbReference>
<gene>
    <name evidence="5" type="ORF">BN36_NA77350</name>
</gene>
<evidence type="ECO:0000256" key="2">
    <source>
        <dbReference type="SAM" id="Coils"/>
    </source>
</evidence>